<reference evidence="2 3" key="1">
    <citation type="submission" date="2019-06" db="EMBL/GenBank/DDBJ databases">
        <title>Rhizobium sp. CL12 isolated from roots of soybean.</title>
        <authorList>
            <person name="Wang C."/>
        </authorList>
    </citation>
    <scope>NUCLEOTIDE SEQUENCE [LARGE SCALE GENOMIC DNA]</scope>
    <source>
        <strain evidence="2 3">CL12</strain>
    </source>
</reference>
<feature type="domain" description="DJ-1/PfpI" evidence="1">
    <location>
        <begin position="3"/>
        <end position="167"/>
    </location>
</feature>
<accession>A0A504UYG1</accession>
<evidence type="ECO:0000313" key="3">
    <source>
        <dbReference type="Proteomes" id="UP000316429"/>
    </source>
</evidence>
<dbReference type="InterPro" id="IPR052158">
    <property type="entry name" value="INH-QAR"/>
</dbReference>
<keyword evidence="2" id="KW-0315">Glutamine amidotransferase</keyword>
<dbReference type="Proteomes" id="UP000316429">
    <property type="component" value="Unassembled WGS sequence"/>
</dbReference>
<organism evidence="2 3">
    <name type="scientific">Rhizobium glycinendophyticum</name>
    <dbReference type="NCBI Taxonomy" id="2589807"/>
    <lineage>
        <taxon>Bacteria</taxon>
        <taxon>Pseudomonadati</taxon>
        <taxon>Pseudomonadota</taxon>
        <taxon>Alphaproteobacteria</taxon>
        <taxon>Hyphomicrobiales</taxon>
        <taxon>Rhizobiaceae</taxon>
        <taxon>Rhizobium/Agrobacterium group</taxon>
        <taxon>Rhizobium</taxon>
    </lineage>
</organism>
<dbReference type="InterPro" id="IPR029062">
    <property type="entry name" value="Class_I_gatase-like"/>
</dbReference>
<protein>
    <submittedName>
        <fullName evidence="2">Glutamine amidotransferase</fullName>
    </submittedName>
</protein>
<proteinExistence type="predicted"/>
<dbReference type="OrthoDB" id="8030967at2"/>
<comment type="caution">
    <text evidence="2">The sequence shown here is derived from an EMBL/GenBank/DDBJ whole genome shotgun (WGS) entry which is preliminary data.</text>
</comment>
<dbReference type="PANTHER" id="PTHR43130:SF3">
    <property type="entry name" value="HTH-TYPE TRANSCRIPTIONAL REGULATOR RV1931C"/>
    <property type="match status" value="1"/>
</dbReference>
<keyword evidence="2" id="KW-0808">Transferase</keyword>
<dbReference type="Pfam" id="PF01965">
    <property type="entry name" value="DJ-1_PfpI"/>
    <property type="match status" value="1"/>
</dbReference>
<dbReference type="InterPro" id="IPR002818">
    <property type="entry name" value="DJ-1/PfpI"/>
</dbReference>
<dbReference type="RefSeq" id="WP_140826478.1">
    <property type="nucleotide sequence ID" value="NZ_VFYP01000001.1"/>
</dbReference>
<dbReference type="SUPFAM" id="SSF52317">
    <property type="entry name" value="Class I glutamine amidotransferase-like"/>
    <property type="match status" value="1"/>
</dbReference>
<keyword evidence="3" id="KW-1185">Reference proteome</keyword>
<dbReference type="EMBL" id="VFYP01000001">
    <property type="protein sequence ID" value="TPP10123.1"/>
    <property type="molecule type" value="Genomic_DNA"/>
</dbReference>
<sequence>MTRIAIALQNDFADWEPALLMAAARYYLNCDVVTASPDGAPVVSMGGLKVMPDIGYDAIDAETFDALVIPGGYAWEKGVAYDFTDLAVAFRDKGKVLGGICAAASGLAATGVLNNVAHTGNALASHQQYATYQGSEHYRDQAPAVRDGGIVTAAGSSPDTFTIEVLKALDLYGPEAEAELSTFAAEHRG</sequence>
<dbReference type="GO" id="GO:0016740">
    <property type="term" value="F:transferase activity"/>
    <property type="evidence" value="ECO:0007669"/>
    <property type="project" value="UniProtKB-KW"/>
</dbReference>
<dbReference type="AlphaFoldDB" id="A0A504UYG1"/>
<evidence type="ECO:0000259" key="1">
    <source>
        <dbReference type="Pfam" id="PF01965"/>
    </source>
</evidence>
<name>A0A504UYG1_9HYPH</name>
<evidence type="ECO:0000313" key="2">
    <source>
        <dbReference type="EMBL" id="TPP10123.1"/>
    </source>
</evidence>
<dbReference type="Gene3D" id="3.40.50.880">
    <property type="match status" value="1"/>
</dbReference>
<dbReference type="PANTHER" id="PTHR43130">
    <property type="entry name" value="ARAC-FAMILY TRANSCRIPTIONAL REGULATOR"/>
    <property type="match status" value="1"/>
</dbReference>
<gene>
    <name evidence="2" type="ORF">FJQ55_04425</name>
</gene>